<accession>A0A1G1Y7B6</accession>
<dbReference type="GO" id="GO:0006412">
    <property type="term" value="P:translation"/>
    <property type="evidence" value="ECO:0007669"/>
    <property type="project" value="UniProtKB-UniRule"/>
</dbReference>
<dbReference type="PANTHER" id="PTHR21569:SF1">
    <property type="entry name" value="SMALL RIBOSOMAL SUBUNIT PROTEIN US9M"/>
    <property type="match status" value="1"/>
</dbReference>
<evidence type="ECO:0000256" key="4">
    <source>
        <dbReference type="ARBA" id="ARBA00035259"/>
    </source>
</evidence>
<comment type="caution">
    <text evidence="8">The sequence shown here is derived from an EMBL/GenBank/DDBJ whole genome shotgun (WGS) entry which is preliminary data.</text>
</comment>
<dbReference type="GO" id="GO:0005737">
    <property type="term" value="C:cytoplasm"/>
    <property type="evidence" value="ECO:0007669"/>
    <property type="project" value="UniProtKB-ARBA"/>
</dbReference>
<reference evidence="8 9" key="1">
    <citation type="journal article" date="2016" name="Nat. Commun.">
        <title>Thousands of microbial genomes shed light on interconnected biogeochemical processes in an aquifer system.</title>
        <authorList>
            <person name="Anantharaman K."/>
            <person name="Brown C.T."/>
            <person name="Hug L.A."/>
            <person name="Sharon I."/>
            <person name="Castelle C.J."/>
            <person name="Probst A.J."/>
            <person name="Thomas B.C."/>
            <person name="Singh A."/>
            <person name="Wilkins M.J."/>
            <person name="Karaoz U."/>
            <person name="Brodie E.L."/>
            <person name="Williams K.H."/>
            <person name="Hubbard S.S."/>
            <person name="Banfield J.F."/>
        </authorList>
    </citation>
    <scope>NUCLEOTIDE SEQUENCE [LARGE SCALE GENOMIC DNA]</scope>
</reference>
<gene>
    <name evidence="5" type="primary">rpsI</name>
    <name evidence="8" type="ORF">A2840_00565</name>
</gene>
<dbReference type="Proteomes" id="UP000178385">
    <property type="component" value="Unassembled WGS sequence"/>
</dbReference>
<organism evidence="8 9">
    <name type="scientific">Candidatus Buchananbacteria bacterium RIFCSPHIGHO2_01_FULL_47_11b</name>
    <dbReference type="NCBI Taxonomy" id="1797537"/>
    <lineage>
        <taxon>Bacteria</taxon>
        <taxon>Candidatus Buchananiibacteriota</taxon>
    </lineage>
</organism>
<dbReference type="Pfam" id="PF00380">
    <property type="entry name" value="Ribosomal_S9"/>
    <property type="match status" value="1"/>
</dbReference>
<evidence type="ECO:0000256" key="1">
    <source>
        <dbReference type="ARBA" id="ARBA00005251"/>
    </source>
</evidence>
<feature type="compositionally biased region" description="Basic and acidic residues" evidence="7">
    <location>
        <begin position="117"/>
        <end position="128"/>
    </location>
</feature>
<dbReference type="GO" id="GO:0003735">
    <property type="term" value="F:structural constituent of ribosome"/>
    <property type="evidence" value="ECO:0007669"/>
    <property type="project" value="InterPro"/>
</dbReference>
<dbReference type="EMBL" id="MHIG01000002">
    <property type="protein sequence ID" value="OGY48245.1"/>
    <property type="molecule type" value="Genomic_DNA"/>
</dbReference>
<evidence type="ECO:0000256" key="7">
    <source>
        <dbReference type="SAM" id="MobiDB-lite"/>
    </source>
</evidence>
<evidence type="ECO:0000256" key="2">
    <source>
        <dbReference type="ARBA" id="ARBA00022980"/>
    </source>
</evidence>
<dbReference type="InterPro" id="IPR020574">
    <property type="entry name" value="Ribosomal_uS9_CS"/>
</dbReference>
<dbReference type="HAMAP" id="MF_00532_B">
    <property type="entry name" value="Ribosomal_uS9_B"/>
    <property type="match status" value="1"/>
</dbReference>
<proteinExistence type="inferred from homology"/>
<evidence type="ECO:0000256" key="6">
    <source>
        <dbReference type="RuleBase" id="RU003815"/>
    </source>
</evidence>
<dbReference type="GO" id="GO:0003723">
    <property type="term" value="F:RNA binding"/>
    <property type="evidence" value="ECO:0007669"/>
    <property type="project" value="TreeGrafter"/>
</dbReference>
<name>A0A1G1Y7B6_9BACT</name>
<feature type="region of interest" description="Disordered" evidence="7">
    <location>
        <begin position="117"/>
        <end position="143"/>
    </location>
</feature>
<evidence type="ECO:0000313" key="8">
    <source>
        <dbReference type="EMBL" id="OGY48245.1"/>
    </source>
</evidence>
<dbReference type="AlphaFoldDB" id="A0A1G1Y7B6"/>
<keyword evidence="2 5" id="KW-0689">Ribosomal protein</keyword>
<dbReference type="NCBIfam" id="NF001099">
    <property type="entry name" value="PRK00132.1"/>
    <property type="match status" value="1"/>
</dbReference>
<evidence type="ECO:0000256" key="3">
    <source>
        <dbReference type="ARBA" id="ARBA00023274"/>
    </source>
</evidence>
<dbReference type="GO" id="GO:0015935">
    <property type="term" value="C:small ribosomal subunit"/>
    <property type="evidence" value="ECO:0007669"/>
    <property type="project" value="TreeGrafter"/>
</dbReference>
<sequence>MQPVQPQTAAHVKKEKFLYSVGRRKSSIARVRLYPLRESAIEVNGQTLERYFPLQKFQKSVRMPLDIVGLKVTGSITIRVIGGGIRGQAEAAQLGIARAILQQSPESRTILKKAGLLRRDPREKERKKYGLRGARRAPQWQKR</sequence>
<dbReference type="PROSITE" id="PS00360">
    <property type="entry name" value="RIBOSOMAL_S9"/>
    <property type="match status" value="1"/>
</dbReference>
<dbReference type="InterPro" id="IPR023035">
    <property type="entry name" value="Ribosomal_uS9_bac/plastid"/>
</dbReference>
<dbReference type="InterPro" id="IPR020568">
    <property type="entry name" value="Ribosomal_Su5_D2-typ_SF"/>
</dbReference>
<dbReference type="PANTHER" id="PTHR21569">
    <property type="entry name" value="RIBOSOMAL PROTEIN S9"/>
    <property type="match status" value="1"/>
</dbReference>
<comment type="similarity">
    <text evidence="1 5 6">Belongs to the universal ribosomal protein uS9 family.</text>
</comment>
<dbReference type="SUPFAM" id="SSF54211">
    <property type="entry name" value="Ribosomal protein S5 domain 2-like"/>
    <property type="match status" value="1"/>
</dbReference>
<dbReference type="InterPro" id="IPR014721">
    <property type="entry name" value="Ribsml_uS5_D2-typ_fold_subgr"/>
</dbReference>
<keyword evidence="3 5" id="KW-0687">Ribonucleoprotein</keyword>
<feature type="compositionally biased region" description="Basic residues" evidence="7">
    <location>
        <begin position="129"/>
        <end position="143"/>
    </location>
</feature>
<protein>
    <recommendedName>
        <fullName evidence="4 5">Small ribosomal subunit protein uS9</fullName>
    </recommendedName>
</protein>
<dbReference type="InterPro" id="IPR000754">
    <property type="entry name" value="Ribosomal_uS9"/>
</dbReference>
<dbReference type="Gene3D" id="3.30.230.10">
    <property type="match status" value="1"/>
</dbReference>
<evidence type="ECO:0000256" key="5">
    <source>
        <dbReference type="HAMAP-Rule" id="MF_00532"/>
    </source>
</evidence>
<evidence type="ECO:0000313" key="9">
    <source>
        <dbReference type="Proteomes" id="UP000178385"/>
    </source>
</evidence>